<dbReference type="EMBL" id="GBXM01060204">
    <property type="protein sequence ID" value="JAH48373.1"/>
    <property type="molecule type" value="Transcribed_RNA"/>
</dbReference>
<accession>A0A0E9T6P8</accession>
<feature type="compositionally biased region" description="Low complexity" evidence="1">
    <location>
        <begin position="9"/>
        <end position="25"/>
    </location>
</feature>
<organism evidence="2">
    <name type="scientific">Anguilla anguilla</name>
    <name type="common">European freshwater eel</name>
    <name type="synonym">Muraena anguilla</name>
    <dbReference type="NCBI Taxonomy" id="7936"/>
    <lineage>
        <taxon>Eukaryota</taxon>
        <taxon>Metazoa</taxon>
        <taxon>Chordata</taxon>
        <taxon>Craniata</taxon>
        <taxon>Vertebrata</taxon>
        <taxon>Euteleostomi</taxon>
        <taxon>Actinopterygii</taxon>
        <taxon>Neopterygii</taxon>
        <taxon>Teleostei</taxon>
        <taxon>Anguilliformes</taxon>
        <taxon>Anguillidae</taxon>
        <taxon>Anguilla</taxon>
    </lineage>
</organism>
<reference evidence="2" key="2">
    <citation type="journal article" date="2015" name="Fish Shellfish Immunol.">
        <title>Early steps in the European eel (Anguilla anguilla)-Vibrio vulnificus interaction in the gills: Role of the RtxA13 toxin.</title>
        <authorList>
            <person name="Callol A."/>
            <person name="Pajuelo D."/>
            <person name="Ebbesson L."/>
            <person name="Teles M."/>
            <person name="MacKenzie S."/>
            <person name="Amaro C."/>
        </authorList>
    </citation>
    <scope>NUCLEOTIDE SEQUENCE</scope>
</reference>
<dbReference type="AlphaFoldDB" id="A0A0E9T6P8"/>
<feature type="region of interest" description="Disordered" evidence="1">
    <location>
        <begin position="1"/>
        <end position="95"/>
    </location>
</feature>
<reference evidence="2" key="1">
    <citation type="submission" date="2014-11" db="EMBL/GenBank/DDBJ databases">
        <authorList>
            <person name="Amaro Gonzalez C."/>
        </authorList>
    </citation>
    <scope>NUCLEOTIDE SEQUENCE</scope>
</reference>
<protein>
    <submittedName>
        <fullName evidence="2">Uncharacterized protein</fullName>
    </submittedName>
</protein>
<feature type="compositionally biased region" description="Polar residues" evidence="1">
    <location>
        <begin position="36"/>
        <end position="77"/>
    </location>
</feature>
<evidence type="ECO:0000313" key="2">
    <source>
        <dbReference type="EMBL" id="JAH48373.1"/>
    </source>
</evidence>
<evidence type="ECO:0000256" key="1">
    <source>
        <dbReference type="SAM" id="MobiDB-lite"/>
    </source>
</evidence>
<proteinExistence type="predicted"/>
<name>A0A0E9T6P8_ANGAN</name>
<sequence>MRRTGGRSGARSRGGSPGSSVRGPRWQSCRLGRSCVSMSTWSAPTPRTTTAVAKSPGRNSPLLTRRQSGKNSMTSRGTEMEVHEQSRIYTRFHRP</sequence>